<dbReference type="PhylomeDB" id="B3S6J9"/>
<dbReference type="InterPro" id="IPR001917">
    <property type="entry name" value="Aminotrans_II_pyridoxalP_BS"/>
</dbReference>
<dbReference type="Gene3D" id="3.40.640.10">
    <property type="entry name" value="Type I PLP-dependent aspartate aminotransferase-like (Major domain)"/>
    <property type="match status" value="1"/>
</dbReference>
<evidence type="ECO:0000256" key="14">
    <source>
        <dbReference type="ARBA" id="ARBA00023098"/>
    </source>
</evidence>
<evidence type="ECO:0000256" key="8">
    <source>
        <dbReference type="ARBA" id="ARBA00022679"/>
    </source>
</evidence>
<evidence type="ECO:0000256" key="5">
    <source>
        <dbReference type="ARBA" id="ARBA00004991"/>
    </source>
</evidence>
<evidence type="ECO:0000256" key="6">
    <source>
        <dbReference type="ARBA" id="ARBA00008392"/>
    </source>
</evidence>
<dbReference type="GO" id="GO:0005783">
    <property type="term" value="C:endoplasmic reticulum"/>
    <property type="evidence" value="ECO:0007669"/>
    <property type="project" value="UniProtKB-SubCell"/>
</dbReference>
<dbReference type="CDD" id="cd06454">
    <property type="entry name" value="KBL_like"/>
    <property type="match status" value="1"/>
</dbReference>
<dbReference type="GO" id="GO:0016020">
    <property type="term" value="C:membrane"/>
    <property type="evidence" value="ECO:0007669"/>
    <property type="project" value="UniProtKB-SubCell"/>
</dbReference>
<dbReference type="FunFam" id="3.40.640.10:FF:000047">
    <property type="entry name" value="serine palmitoyltransferase 2 isoform X1"/>
    <property type="match status" value="1"/>
</dbReference>
<dbReference type="PANTHER" id="PTHR13693">
    <property type="entry name" value="CLASS II AMINOTRANSFERASE/8-AMINO-7-OXONONANOATE SYNTHASE"/>
    <property type="match status" value="1"/>
</dbReference>
<dbReference type="EC" id="2.3.1.50" evidence="7"/>
<dbReference type="InterPro" id="IPR015422">
    <property type="entry name" value="PyrdxlP-dep_Trfase_small"/>
</dbReference>
<dbReference type="OMA" id="QPRANGC"/>
<keyword evidence="12" id="KW-0746">Sphingolipid metabolism</keyword>
<dbReference type="InterPro" id="IPR015424">
    <property type="entry name" value="PyrdxlP-dep_Trfase"/>
</dbReference>
<keyword evidence="15" id="KW-0472">Membrane</keyword>
<keyword evidence="10" id="KW-0256">Endoplasmic reticulum</keyword>
<evidence type="ECO:0000256" key="3">
    <source>
        <dbReference type="ARBA" id="ARBA00004370"/>
    </source>
</evidence>
<dbReference type="RefSeq" id="XP_002115779.1">
    <property type="nucleotide sequence ID" value="XM_002115743.1"/>
</dbReference>
<dbReference type="OrthoDB" id="65434at2759"/>
<evidence type="ECO:0000256" key="16">
    <source>
        <dbReference type="ARBA" id="ARBA00023315"/>
    </source>
</evidence>
<keyword evidence="22" id="KW-1185">Reference proteome</keyword>
<dbReference type="InParanoid" id="B3S6J9"/>
<dbReference type="HOGENOM" id="CLU_015846_7_1_1"/>
<dbReference type="SUPFAM" id="SSF53383">
    <property type="entry name" value="PLP-dependent transferases"/>
    <property type="match status" value="1"/>
</dbReference>
<dbReference type="Pfam" id="PF00155">
    <property type="entry name" value="Aminotran_1_2"/>
    <property type="match status" value="1"/>
</dbReference>
<keyword evidence="9" id="KW-0812">Transmembrane</keyword>
<evidence type="ECO:0000256" key="17">
    <source>
        <dbReference type="ARBA" id="ARBA00048528"/>
    </source>
</evidence>
<dbReference type="Proteomes" id="UP000009022">
    <property type="component" value="Unassembled WGS sequence"/>
</dbReference>
<dbReference type="AlphaFoldDB" id="B3S6J9"/>
<evidence type="ECO:0000256" key="13">
    <source>
        <dbReference type="ARBA" id="ARBA00022989"/>
    </source>
</evidence>
<comment type="cofactor">
    <cofactor evidence="1 18">
        <name>pyridoxal 5'-phosphate</name>
        <dbReference type="ChEBI" id="CHEBI:597326"/>
    </cofactor>
</comment>
<keyword evidence="16" id="KW-0012">Acyltransferase</keyword>
<evidence type="ECO:0000256" key="7">
    <source>
        <dbReference type="ARBA" id="ARBA00013220"/>
    </source>
</evidence>
<dbReference type="GO" id="GO:0004758">
    <property type="term" value="F:serine C-palmitoyltransferase activity"/>
    <property type="evidence" value="ECO:0000318"/>
    <property type="project" value="GO_Central"/>
</dbReference>
<comment type="pathway">
    <text evidence="4">Lipid metabolism; sphingolipid metabolism.</text>
</comment>
<reference evidence="21 22" key="1">
    <citation type="journal article" date="2008" name="Nature">
        <title>The Trichoplax genome and the nature of placozoans.</title>
        <authorList>
            <person name="Srivastava M."/>
            <person name="Begovic E."/>
            <person name="Chapman J."/>
            <person name="Putnam N.H."/>
            <person name="Hellsten U."/>
            <person name="Kawashima T."/>
            <person name="Kuo A."/>
            <person name="Mitros T."/>
            <person name="Salamov A."/>
            <person name="Carpenter M.L."/>
            <person name="Signorovitch A.Y."/>
            <person name="Moreno M.A."/>
            <person name="Kamm K."/>
            <person name="Grimwood J."/>
            <person name="Schmutz J."/>
            <person name="Shapiro H."/>
            <person name="Grigoriev I.V."/>
            <person name="Buss L.W."/>
            <person name="Schierwater B."/>
            <person name="Dellaporta S.L."/>
            <person name="Rokhsar D.S."/>
        </authorList>
    </citation>
    <scope>NUCLEOTIDE SEQUENCE [LARGE SCALE GENOMIC DNA]</scope>
    <source>
        <strain evidence="21 22">Grell-BS-1999</strain>
    </source>
</reference>
<gene>
    <name evidence="21" type="ORF">TRIADDRAFT_30228</name>
</gene>
<dbReference type="GO" id="GO:0046513">
    <property type="term" value="P:ceramide biosynthetic process"/>
    <property type="evidence" value="ECO:0000318"/>
    <property type="project" value="GO_Central"/>
</dbReference>
<proteinExistence type="inferred from homology"/>
<evidence type="ECO:0000256" key="9">
    <source>
        <dbReference type="ARBA" id="ARBA00022692"/>
    </source>
</evidence>
<dbReference type="InterPro" id="IPR050087">
    <property type="entry name" value="AON_synthase_class-II"/>
</dbReference>
<dbReference type="GO" id="GO:0017059">
    <property type="term" value="C:serine palmitoyltransferase complex"/>
    <property type="evidence" value="ECO:0000318"/>
    <property type="project" value="GO_Central"/>
</dbReference>
<keyword evidence="8" id="KW-0808">Transferase</keyword>
<keyword evidence="14" id="KW-0443">Lipid metabolism</keyword>
<feature type="region of interest" description="Disordered" evidence="19">
    <location>
        <begin position="1"/>
        <end position="43"/>
    </location>
</feature>
<dbReference type="GO" id="GO:0046512">
    <property type="term" value="P:sphingosine biosynthetic process"/>
    <property type="evidence" value="ECO:0000318"/>
    <property type="project" value="GO_Central"/>
</dbReference>
<evidence type="ECO:0000256" key="18">
    <source>
        <dbReference type="RuleBase" id="RU003693"/>
    </source>
</evidence>
<comment type="similarity">
    <text evidence="6 18">Belongs to the class-II pyridoxal-phosphate-dependent aminotransferase family.</text>
</comment>
<comment type="subcellular location">
    <subcellularLocation>
        <location evidence="2">Endoplasmic reticulum</location>
    </subcellularLocation>
    <subcellularLocation>
        <location evidence="3">Membrane</location>
    </subcellularLocation>
</comment>
<keyword evidence="13" id="KW-1133">Transmembrane helix</keyword>
<feature type="compositionally biased region" description="Basic residues" evidence="19">
    <location>
        <begin position="11"/>
        <end position="21"/>
    </location>
</feature>
<sequence length="538" mass="60379">MTASATLATKRVTRSSYKKRYNNSEENDEHLDNQNGNTGKIDEISNDEEEFDYSYEAQEEFEEPPLHVSISTYVSYTLLIMLAYLKDILVRYGILTFGSNLRRSKMEDFVPLYSNFEALFTRFIYMRIRDCWNRPIASVPGAEFDVLERYSTDNNWTFQYTGRTKRCLNLSSYNYLGFAEKSGPCTDAVETAIEKYGLSTCASRLDFGILDVHKQLEERMAEFVGKEAALAFGMGFAVNSTCIPALVGKGCMIISDELNHASIVTGARLSGAKVSVYRHNDMENLEKILRQAVISGQPRTHRPWKKLLIIVEGIYSMEGSIIKLPEVIRLKKKYGAYLFIDEAHSIGALGRTGRGVCEHCSVDPNDVDILMGTFTKSFGACGGYIASSKDVIDHLRANSHSSAYSATMSAPIARQTLSALSIIMNKDGTSDGKNRLRRLAWNCRYFRKRLREMGFMVFGNNSSPVVPLLLFMPGKIAELSRRCLQENLAVVVVGYPATPLNSGRVRFCLSAAHTKEMLDDALEKISNIGDLLQLKYNK</sequence>
<dbReference type="Gene3D" id="3.90.1150.10">
    <property type="entry name" value="Aspartate Aminotransferase, domain 1"/>
    <property type="match status" value="1"/>
</dbReference>
<evidence type="ECO:0000256" key="15">
    <source>
        <dbReference type="ARBA" id="ARBA00023136"/>
    </source>
</evidence>
<evidence type="ECO:0000256" key="19">
    <source>
        <dbReference type="SAM" id="MobiDB-lite"/>
    </source>
</evidence>
<dbReference type="PROSITE" id="PS00599">
    <property type="entry name" value="AA_TRANSFER_CLASS_2"/>
    <property type="match status" value="1"/>
</dbReference>
<evidence type="ECO:0000256" key="4">
    <source>
        <dbReference type="ARBA" id="ARBA00004760"/>
    </source>
</evidence>
<keyword evidence="11 18" id="KW-0663">Pyridoxal phosphate</keyword>
<dbReference type="GeneID" id="6757136"/>
<evidence type="ECO:0000256" key="12">
    <source>
        <dbReference type="ARBA" id="ARBA00022919"/>
    </source>
</evidence>
<evidence type="ECO:0000256" key="2">
    <source>
        <dbReference type="ARBA" id="ARBA00004240"/>
    </source>
</evidence>
<organism evidence="21 22">
    <name type="scientific">Trichoplax adhaerens</name>
    <name type="common">Trichoplax reptans</name>
    <dbReference type="NCBI Taxonomy" id="10228"/>
    <lineage>
        <taxon>Eukaryota</taxon>
        <taxon>Metazoa</taxon>
        <taxon>Placozoa</taxon>
        <taxon>Uniplacotomia</taxon>
        <taxon>Trichoplacea</taxon>
        <taxon>Trichoplacidae</taxon>
        <taxon>Trichoplax</taxon>
    </lineage>
</organism>
<protein>
    <recommendedName>
        <fullName evidence="7">serine C-palmitoyltransferase</fullName>
        <ecNumber evidence="7">2.3.1.50</ecNumber>
    </recommendedName>
</protein>
<dbReference type="eggNOG" id="KOG1357">
    <property type="taxonomic scope" value="Eukaryota"/>
</dbReference>
<evidence type="ECO:0000256" key="11">
    <source>
        <dbReference type="ARBA" id="ARBA00022898"/>
    </source>
</evidence>
<feature type="domain" description="Aminotransferase class I/classII large" evidence="20">
    <location>
        <begin position="166"/>
        <end position="525"/>
    </location>
</feature>
<evidence type="ECO:0000256" key="1">
    <source>
        <dbReference type="ARBA" id="ARBA00001933"/>
    </source>
</evidence>
<dbReference type="KEGG" id="tad:TRIADDRAFT_30228"/>
<dbReference type="GO" id="GO:0030170">
    <property type="term" value="F:pyridoxal phosphate binding"/>
    <property type="evidence" value="ECO:0007669"/>
    <property type="project" value="InterPro"/>
</dbReference>
<evidence type="ECO:0000256" key="10">
    <source>
        <dbReference type="ARBA" id="ARBA00022824"/>
    </source>
</evidence>
<dbReference type="STRING" id="10228.B3S6J9"/>
<accession>B3S6J9</accession>
<dbReference type="InterPro" id="IPR015421">
    <property type="entry name" value="PyrdxlP-dep_Trfase_major"/>
</dbReference>
<dbReference type="CTD" id="6757136"/>
<evidence type="ECO:0000313" key="21">
    <source>
        <dbReference type="EMBL" id="EDV21631.1"/>
    </source>
</evidence>
<comment type="catalytic activity">
    <reaction evidence="17">
        <text>L-serine + hexadecanoyl-CoA + H(+) = 3-oxosphinganine + CO2 + CoA</text>
        <dbReference type="Rhea" id="RHEA:14761"/>
        <dbReference type="ChEBI" id="CHEBI:15378"/>
        <dbReference type="ChEBI" id="CHEBI:16526"/>
        <dbReference type="ChEBI" id="CHEBI:33384"/>
        <dbReference type="ChEBI" id="CHEBI:57287"/>
        <dbReference type="ChEBI" id="CHEBI:57379"/>
        <dbReference type="ChEBI" id="CHEBI:58299"/>
        <dbReference type="EC" id="2.3.1.50"/>
    </reaction>
</comment>
<evidence type="ECO:0000259" key="20">
    <source>
        <dbReference type="Pfam" id="PF00155"/>
    </source>
</evidence>
<dbReference type="EMBL" id="DS985252">
    <property type="protein sequence ID" value="EDV21631.1"/>
    <property type="molecule type" value="Genomic_DNA"/>
</dbReference>
<comment type="pathway">
    <text evidence="5">Sphingolipid metabolism.</text>
</comment>
<name>B3S6J9_TRIAD</name>
<dbReference type="FunCoup" id="B3S6J9">
    <property type="interactions" value="1116"/>
</dbReference>
<dbReference type="PANTHER" id="PTHR13693:SF3">
    <property type="entry name" value="LD36009P"/>
    <property type="match status" value="1"/>
</dbReference>
<dbReference type="InterPro" id="IPR004839">
    <property type="entry name" value="Aminotransferase_I/II_large"/>
</dbReference>
<evidence type="ECO:0000313" key="22">
    <source>
        <dbReference type="Proteomes" id="UP000009022"/>
    </source>
</evidence>